<organism evidence="2">
    <name type="scientific">Boseongicola sp. SB0664_bin_43</name>
    <dbReference type="NCBI Taxonomy" id="2604844"/>
    <lineage>
        <taxon>Bacteria</taxon>
        <taxon>Pseudomonadati</taxon>
        <taxon>Pseudomonadota</taxon>
        <taxon>Alphaproteobacteria</taxon>
        <taxon>Rhodobacterales</taxon>
        <taxon>Paracoccaceae</taxon>
        <taxon>Boseongicola</taxon>
    </lineage>
</organism>
<name>A0A6B0Y0B0_9RHOB</name>
<dbReference type="AlphaFoldDB" id="A0A6B0Y0B0"/>
<comment type="caution">
    <text evidence="2">The sequence shown here is derived from an EMBL/GenBank/DDBJ whole genome shotgun (WGS) entry which is preliminary data.</text>
</comment>
<protein>
    <submittedName>
        <fullName evidence="2">DUF4020 domain-containing protein</fullName>
    </submittedName>
</protein>
<feature type="domain" description="DUF4020" evidence="1">
    <location>
        <begin position="299"/>
        <end position="385"/>
    </location>
</feature>
<evidence type="ECO:0000259" key="1">
    <source>
        <dbReference type="Pfam" id="PF13212"/>
    </source>
</evidence>
<feature type="non-terminal residue" evidence="2">
    <location>
        <position position="1"/>
    </location>
</feature>
<dbReference type="Pfam" id="PF13212">
    <property type="entry name" value="DUF4020"/>
    <property type="match status" value="1"/>
</dbReference>
<reference evidence="2" key="1">
    <citation type="submission" date="2019-09" db="EMBL/GenBank/DDBJ databases">
        <title>Characterisation of the sponge microbiome using genome-centric metagenomics.</title>
        <authorList>
            <person name="Engelberts J.P."/>
            <person name="Robbins S.J."/>
            <person name="De Goeij J.M."/>
            <person name="Aranda M."/>
            <person name="Bell S.C."/>
            <person name="Webster N.S."/>
        </authorList>
    </citation>
    <scope>NUCLEOTIDE SEQUENCE</scope>
    <source>
        <strain evidence="2">SB0664_bin_43</strain>
    </source>
</reference>
<dbReference type="EMBL" id="VXRY01000412">
    <property type="protein sequence ID" value="MXY34444.1"/>
    <property type="molecule type" value="Genomic_DNA"/>
</dbReference>
<sequence length="463" mass="52070">LSLAPADSLDELLSCQQEALRGPDRHDLISTVAMAAQTRHEWSTDLAAALARRELWDTDLWVSLTRAWRETELNEAQIGEIFGFLAATGLSRAHAARVADLLLSWLEKSNTPPDGILLAQANAIADRLWDLMDRDPAPGSCESWHSAATGRPAGTLARYWLRQRSILRACLDAVPQSFLDEVCNALSMIVRDPSTAGKQGTAVLAGQLAFLLDAEEDWTRAHLLPRFSEHPDTEGYWPVWDGFLTTGRLTPALAPLLEGAFLDALPRMLTRFNSDRRLDRFVDLFTGILAYFSDDPVGTWVPAFFSDATRAARLRFASEIERHLRRMDDAQQREWWERWLQRYWTNRIEGVPALLDDGENALMFRCLPALKSNFTAAVELALRMPPVPLSASRIMYDLDRGEHWRETPEPVAKLVVHLGKKASPASVWHGAREVLVRLLSRNLPDDLRKQLLELATRLGLSVS</sequence>
<gene>
    <name evidence="2" type="ORF">F4Y60_10255</name>
</gene>
<proteinExistence type="predicted"/>
<dbReference type="InterPro" id="IPR025093">
    <property type="entry name" value="DUF4020"/>
</dbReference>
<evidence type="ECO:0000313" key="2">
    <source>
        <dbReference type="EMBL" id="MXY34444.1"/>
    </source>
</evidence>
<accession>A0A6B0Y0B0</accession>